<keyword evidence="4" id="KW-1185">Reference proteome</keyword>
<dbReference type="InterPro" id="IPR029035">
    <property type="entry name" value="DHS-like_NAD/FAD-binding_dom"/>
</dbReference>
<name>A0A3E1Y5T5_9BACT</name>
<comment type="caution">
    <text evidence="3">The sequence shown here is derived from an EMBL/GenBank/DDBJ whole genome shotgun (WGS) entry which is preliminary data.</text>
</comment>
<organism evidence="3 4">
    <name type="scientific">Chitinophaga silvatica</name>
    <dbReference type="NCBI Taxonomy" id="2282649"/>
    <lineage>
        <taxon>Bacteria</taxon>
        <taxon>Pseudomonadati</taxon>
        <taxon>Bacteroidota</taxon>
        <taxon>Chitinophagia</taxon>
        <taxon>Chitinophagales</taxon>
        <taxon>Chitinophagaceae</taxon>
        <taxon>Chitinophaga</taxon>
    </lineage>
</organism>
<dbReference type="OrthoDB" id="1688888at2"/>
<dbReference type="EMBL" id="QPMM01000011">
    <property type="protein sequence ID" value="RFS20096.1"/>
    <property type="molecule type" value="Genomic_DNA"/>
</dbReference>
<dbReference type="InterPro" id="IPR038916">
    <property type="entry name" value="FAM118"/>
</dbReference>
<dbReference type="RefSeq" id="WP_116977658.1">
    <property type="nucleotide sequence ID" value="NZ_QPMM01000011.1"/>
</dbReference>
<reference evidence="3 4" key="1">
    <citation type="submission" date="2018-07" db="EMBL/GenBank/DDBJ databases">
        <title>Chitinophaga K2CV101002-2 sp. nov., isolated from a monsoon evergreen broad-leaved forest soil.</title>
        <authorList>
            <person name="Lv Y."/>
        </authorList>
    </citation>
    <scope>NUCLEOTIDE SEQUENCE [LARGE SCALE GENOMIC DNA]</scope>
    <source>
        <strain evidence="3 4">GDMCC 1.1288</strain>
    </source>
</reference>
<keyword evidence="2" id="KW-0007">Acetylation</keyword>
<dbReference type="PANTHER" id="PTHR28623:SF2">
    <property type="entry name" value="PROTEIN FAM118A"/>
    <property type="match status" value="1"/>
</dbReference>
<proteinExistence type="predicted"/>
<dbReference type="SUPFAM" id="SSF52467">
    <property type="entry name" value="DHS-like NAD/FAD-binding domain"/>
    <property type="match status" value="1"/>
</dbReference>
<dbReference type="Proteomes" id="UP000260644">
    <property type="component" value="Unassembled WGS sequence"/>
</dbReference>
<gene>
    <name evidence="3" type="ORF">DVR12_20480</name>
</gene>
<dbReference type="PANTHER" id="PTHR28623">
    <property type="entry name" value="PROTEIN FAM118B"/>
    <property type="match status" value="1"/>
</dbReference>
<evidence type="ECO:0000313" key="4">
    <source>
        <dbReference type="Proteomes" id="UP000260644"/>
    </source>
</evidence>
<sequence length="855" mass="98704">MNHQTQIRKLLKEGLIIPVAGAGVSTATAGIPDWKKLVNQGIQYGRELKKDLVELEEAQTLSDNNELTKAGTILKRLFKAPKHPYSNWLNEVFGRPEVKDTKLIQSIHNLCMPIIATTNYDELLNKVGVVYNNRSLDWKQYEEIQFCINNKIPFILHLHGIYSRPDTPIFSEEDYNNLKRETGYKTVLTNLWMNRVFLFIGCSRDGILDDDFRTVLSLMQEWFPGDQREHYLLVRNEEATGELHQLLQEYNIHLVSYGDHYDELPRFINSLNPNVEEMIKRFDNRRSLVHEGVVSILEAQPLYNLPPAVGEFIQLNLGITSHHWVNADRLEVFSKALKDYNINQVSKQKRLANNQILVRTAIGVELLKEKIALWNRCGMDITSLNNLEFIDTAILAFEMLRVFPSEVLDDIHTRRSNLIHSRYFTGDLESFYLRAKWWKQNSRQLSDFQDDRYFFENLKRIMTSLLDVLTLNSEDIYGEKKEAKIIRGFPSNHLLIAHPQLLTVRQAMPPYNVLAELPWDQNLEFRNAFTVLFGKQKIIIGYNSNHCFKWNPEEELISSNFFTVGSDDVIVDVIVLSQGEDLILEIFTTCQRVVMVNFTSTNTFELSAGKFCNYVRLPKLNRIFCSVPIYAGTKGDAIFEVNSLGYYTPMVSLEELWELIKTIPDIAAEYQSLIAEKGIEQAEEDFFYPYIQDVILSSSDWLNREIIITKIRFYTGKGAASTILLFVDPSQGFDTPLSIVLFHHKNCFSYDIKSVNGQINLLAGYLDYGEVGNLIQYFENINSENTIIAGNQPGIIHQDRLISLRVRDMFGTFIVKSDRAIVNEAGQFLHDIVLPELKDTITEFEQRIVSVHYYE</sequence>
<accession>A0A3E1Y5T5</accession>
<dbReference type="Pfam" id="PF13289">
    <property type="entry name" value="SIR2_2"/>
    <property type="match status" value="1"/>
</dbReference>
<protein>
    <submittedName>
        <fullName evidence="3">Uncharacterized protein</fullName>
    </submittedName>
</protein>
<evidence type="ECO:0000313" key="3">
    <source>
        <dbReference type="EMBL" id="RFS20096.1"/>
    </source>
</evidence>
<evidence type="ECO:0000256" key="2">
    <source>
        <dbReference type="ARBA" id="ARBA00022990"/>
    </source>
</evidence>
<evidence type="ECO:0000256" key="1">
    <source>
        <dbReference type="ARBA" id="ARBA00022553"/>
    </source>
</evidence>
<keyword evidence="1" id="KW-0597">Phosphoprotein</keyword>
<dbReference type="AlphaFoldDB" id="A0A3E1Y5T5"/>